<dbReference type="PANTHER" id="PTHR18964:SF149">
    <property type="entry name" value="BIFUNCTIONAL UDP-N-ACETYLGLUCOSAMINE 2-EPIMERASE_N-ACETYLMANNOSAMINE KINASE"/>
    <property type="match status" value="1"/>
</dbReference>
<name>J9GHQ6_9ZZZZ</name>
<proteinExistence type="predicted"/>
<dbReference type="SUPFAM" id="SSF53067">
    <property type="entry name" value="Actin-like ATPase domain"/>
    <property type="match status" value="1"/>
</dbReference>
<dbReference type="Gene3D" id="3.30.420.40">
    <property type="match status" value="2"/>
</dbReference>
<accession>J9GHQ6</accession>
<evidence type="ECO:0000313" key="1">
    <source>
        <dbReference type="EMBL" id="EJX06599.1"/>
    </source>
</evidence>
<sequence>MEHTEVAIGVDIGGTKIRVGMVDAAGRVCGTPRSIPTCAQSPGEQIVQNLVTLLQDTLQQGSDYRIRGIGVGCTGPLDLKEGRLLEVDNLPTLNHFPLRRVLEQELQMRVVMENDANALILAESLWGAGKGAESVLGITVGTGIGCAWIHQGKVWQGSRYCAGEIWTAPYRDGILEDYVSGNAVTRRYKKYTGRTLPAKEIAALALSHEGIAMQVWDEFAQALAYALSWLVNMLDPHAVVLGGSVVQSAPLFWQQADSCFRRHVCRPVSESVVLKQAALGDDAGFMGAAALLF</sequence>
<dbReference type="EMBL" id="AMCI01001107">
    <property type="protein sequence ID" value="EJX06599.1"/>
    <property type="molecule type" value="Genomic_DNA"/>
</dbReference>
<comment type="caution">
    <text evidence="1">The sequence shown here is derived from an EMBL/GenBank/DDBJ whole genome shotgun (WGS) entry which is preliminary data.</text>
</comment>
<dbReference type="Pfam" id="PF00480">
    <property type="entry name" value="ROK"/>
    <property type="match status" value="1"/>
</dbReference>
<dbReference type="InterPro" id="IPR043129">
    <property type="entry name" value="ATPase_NBD"/>
</dbReference>
<reference evidence="1" key="1">
    <citation type="journal article" date="2012" name="PLoS ONE">
        <title>Gene sets for utilization of primary and secondary nutrition supplies in the distal gut of endangered iberian lynx.</title>
        <authorList>
            <person name="Alcaide M."/>
            <person name="Messina E."/>
            <person name="Richter M."/>
            <person name="Bargiela R."/>
            <person name="Peplies J."/>
            <person name="Huws S.A."/>
            <person name="Newbold C.J."/>
            <person name="Golyshin P.N."/>
            <person name="Simon M.A."/>
            <person name="Lopez G."/>
            <person name="Yakimov M.M."/>
            <person name="Ferrer M."/>
        </authorList>
    </citation>
    <scope>NUCLEOTIDE SEQUENCE</scope>
</reference>
<dbReference type="CDD" id="cd23763">
    <property type="entry name" value="ASKHA_ATPase_ROK"/>
    <property type="match status" value="1"/>
</dbReference>
<protein>
    <submittedName>
        <fullName evidence="1">ROK family protein</fullName>
    </submittedName>
</protein>
<dbReference type="PANTHER" id="PTHR18964">
    <property type="entry name" value="ROK (REPRESSOR, ORF, KINASE) FAMILY"/>
    <property type="match status" value="1"/>
</dbReference>
<organism evidence="1">
    <name type="scientific">gut metagenome</name>
    <dbReference type="NCBI Taxonomy" id="749906"/>
    <lineage>
        <taxon>unclassified sequences</taxon>
        <taxon>metagenomes</taxon>
        <taxon>organismal metagenomes</taxon>
    </lineage>
</organism>
<dbReference type="InterPro" id="IPR000600">
    <property type="entry name" value="ROK"/>
</dbReference>
<dbReference type="AlphaFoldDB" id="J9GHQ6"/>
<gene>
    <name evidence="1" type="ORF">EVA_05294</name>
</gene>